<comment type="caution">
    <text evidence="1">The sequence shown here is derived from an EMBL/GenBank/DDBJ whole genome shotgun (WGS) entry which is preliminary data.</text>
</comment>
<dbReference type="EMBL" id="JAJJPB010000007">
    <property type="protein sequence ID" value="MCC9294725.1"/>
    <property type="molecule type" value="Genomic_DNA"/>
</dbReference>
<evidence type="ECO:0000313" key="2">
    <source>
        <dbReference type="Proteomes" id="UP001165422"/>
    </source>
</evidence>
<proteinExistence type="predicted"/>
<evidence type="ECO:0000313" key="1">
    <source>
        <dbReference type="EMBL" id="MCC9294725.1"/>
    </source>
</evidence>
<name>A0ABS8N6N2_9CLOT</name>
<dbReference type="Proteomes" id="UP001165422">
    <property type="component" value="Unassembled WGS sequence"/>
</dbReference>
<organism evidence="1 2">
    <name type="scientific">Clostridium aromativorans</name>
    <dbReference type="NCBI Taxonomy" id="2836848"/>
    <lineage>
        <taxon>Bacteria</taxon>
        <taxon>Bacillati</taxon>
        <taxon>Bacillota</taxon>
        <taxon>Clostridia</taxon>
        <taxon>Eubacteriales</taxon>
        <taxon>Clostridiaceae</taxon>
        <taxon>Clostridium</taxon>
    </lineage>
</organism>
<protein>
    <submittedName>
        <fullName evidence="1">Cell wall-binding repeat-containing protein</fullName>
    </submittedName>
</protein>
<reference evidence="1" key="1">
    <citation type="submission" date="2021-11" db="EMBL/GenBank/DDBJ databases">
        <authorList>
            <person name="Qingchun L."/>
            <person name="Dong Z."/>
            <person name="Zongwei Q."/>
            <person name="Jia Z."/>
            <person name="Duotao L."/>
        </authorList>
    </citation>
    <scope>NUCLEOTIDE SEQUENCE</scope>
    <source>
        <strain evidence="1">WLY-B-L2</strain>
    </source>
</reference>
<dbReference type="Pfam" id="PF04122">
    <property type="entry name" value="CW_binding_2"/>
    <property type="match status" value="1"/>
</dbReference>
<keyword evidence="2" id="KW-1185">Reference proteome</keyword>
<dbReference type="InterPro" id="IPR007253">
    <property type="entry name" value="Cell_wall-bd_2"/>
</dbReference>
<gene>
    <name evidence="1" type="ORF">LN736_07630</name>
</gene>
<accession>A0ABS8N6N2</accession>
<sequence>MDSDTVTFASGSGFADALSDYALSAQKNAPLILVNNVDVAKQKEYTDSSKYTKELVYGGAGVIPDSAVSLLSKSQYTKLQFTTRSYQLDVSASGFDYNPGYK</sequence>